<dbReference type="STRING" id="648996.Theam_0784"/>
<dbReference type="RefSeq" id="WP_013537537.1">
    <property type="nucleotide sequence ID" value="NC_014926.1"/>
</dbReference>
<proteinExistence type="predicted"/>
<dbReference type="EMBL" id="CP002444">
    <property type="protein sequence ID" value="ADU96751.1"/>
    <property type="molecule type" value="Genomic_DNA"/>
</dbReference>
<gene>
    <name evidence="1" type="ordered locus">Theam_0784</name>
</gene>
<dbReference type="TCDB" id="1.B.80.2.4">
    <property type="family name" value="the putative trans-outer membrane electron flow porin (tom-ef) family"/>
</dbReference>
<dbReference type="eggNOG" id="ENOG5033PRX">
    <property type="taxonomic scope" value="Bacteria"/>
</dbReference>
<protein>
    <submittedName>
        <fullName evidence="1">Uncharacterized protein</fullName>
    </submittedName>
</protein>
<keyword evidence="2" id="KW-1185">Reference proteome</keyword>
<dbReference type="HOGENOM" id="CLU_656776_0_0_0"/>
<reference evidence="1" key="1">
    <citation type="submission" date="2011-01" db="EMBL/GenBank/DDBJ databases">
        <title>Complete sequence of chromosome of Thermovibrio ammonificans HB-1.</title>
        <authorList>
            <consortium name="US DOE Joint Genome Institute"/>
            <person name="Lucas S."/>
            <person name="Copeland A."/>
            <person name="Lapidus A."/>
            <person name="Cheng J.-F."/>
            <person name="Goodwin L."/>
            <person name="Pitluck S."/>
            <person name="Davenport K."/>
            <person name="Detter J.C."/>
            <person name="Han C."/>
            <person name="Tapia R."/>
            <person name="Land M."/>
            <person name="Hauser L."/>
            <person name="Kyrpides N."/>
            <person name="Ivanova N."/>
            <person name="Ovchinnikova G."/>
            <person name="Vetriani C."/>
            <person name="Woyke T."/>
        </authorList>
    </citation>
    <scope>NUCLEOTIDE SEQUENCE [LARGE SCALE GENOMIC DNA]</scope>
    <source>
        <strain evidence="1">HB-1</strain>
    </source>
</reference>
<evidence type="ECO:0000313" key="1">
    <source>
        <dbReference type="EMBL" id="ADU96751.1"/>
    </source>
</evidence>
<organism evidence="1 2">
    <name type="scientific">Thermovibrio ammonificans (strain DSM 15698 / JCM 12110 / HB-1)</name>
    <dbReference type="NCBI Taxonomy" id="648996"/>
    <lineage>
        <taxon>Bacteria</taxon>
        <taxon>Pseudomonadati</taxon>
        <taxon>Aquificota</taxon>
        <taxon>Aquificia</taxon>
        <taxon>Desulfurobacteriales</taxon>
        <taxon>Desulfurobacteriaceae</taxon>
        <taxon>Thermovibrio</taxon>
    </lineage>
</organism>
<dbReference type="KEGG" id="tam:Theam_0784"/>
<dbReference type="Proteomes" id="UP000006362">
    <property type="component" value="Chromosome"/>
</dbReference>
<sequence length="424" mass="49595">MGIERAALAVIASGIGLLSATQTQAAIKVPGYEGELKTQIEFRQDIYDRDSIPFDNYLKLDVRDLKGNSELHFYGKLWKDLGYGTDWNVDIYQLYVEVPFDKRKDNVLTVGRQFISEGFETYIADAVRYQGKTGKVRYVFYVGKPRYFEPNSPSGDDFLGGFRFDYNGLFLGFEHLRHGGHVQKSSVAVGNFKYLTPKISQFSRFEYDVANGKWVSANFGVNLFPSIRTRLTSEFEYYNGSYTYYDNRYENTIFHLFSPQGRELRFTQSAYYQLNRTWQLFGNYSITDLQRNGKDRGHLLKVGLIRDRWFEEGLRAYGALLYQNSWIGILRGFEFGFTKFICPKFTLTGTVDVARYSKITYGKQWATAYYLRGTYQTTDFSNLEFGIDLRQNEDFDRDLRLIVRYNYLFWGGSWRTEKQTEDRK</sequence>
<evidence type="ECO:0000313" key="2">
    <source>
        <dbReference type="Proteomes" id="UP000006362"/>
    </source>
</evidence>
<dbReference type="OrthoDB" id="10589at2"/>
<dbReference type="AlphaFoldDB" id="E8T6G7"/>
<name>E8T6G7_THEA1</name>
<accession>E8T6G7</accession>